<proteinExistence type="inferred from homology"/>
<comment type="caution">
    <text evidence="8">The sequence shown here is derived from an EMBL/GenBank/DDBJ whole genome shotgun (WGS) entry which is preliminary data.</text>
</comment>
<evidence type="ECO:0000256" key="2">
    <source>
        <dbReference type="ARBA" id="ARBA00022692"/>
    </source>
</evidence>
<feature type="transmembrane region" description="Helical" evidence="6">
    <location>
        <begin position="32"/>
        <end position="51"/>
    </location>
</feature>
<evidence type="ECO:0000256" key="3">
    <source>
        <dbReference type="ARBA" id="ARBA00022989"/>
    </source>
</evidence>
<dbReference type="PANTHER" id="PTHR33048:SF55">
    <property type="entry name" value="INTEGRAL MEMBRANE PROTEIN"/>
    <property type="match status" value="1"/>
</dbReference>
<evidence type="ECO:0000256" key="4">
    <source>
        <dbReference type="ARBA" id="ARBA00023136"/>
    </source>
</evidence>
<feature type="transmembrane region" description="Helical" evidence="6">
    <location>
        <begin position="191"/>
        <end position="214"/>
    </location>
</feature>
<organism evidence="8 9">
    <name type="scientific">Macrophomina phaseolina</name>
    <dbReference type="NCBI Taxonomy" id="35725"/>
    <lineage>
        <taxon>Eukaryota</taxon>
        <taxon>Fungi</taxon>
        <taxon>Dikarya</taxon>
        <taxon>Ascomycota</taxon>
        <taxon>Pezizomycotina</taxon>
        <taxon>Dothideomycetes</taxon>
        <taxon>Dothideomycetes incertae sedis</taxon>
        <taxon>Botryosphaeriales</taxon>
        <taxon>Botryosphaeriaceae</taxon>
        <taxon>Macrophomina</taxon>
    </lineage>
</organism>
<feature type="transmembrane region" description="Helical" evidence="6">
    <location>
        <begin position="234"/>
        <end position="260"/>
    </location>
</feature>
<evidence type="ECO:0000259" key="7">
    <source>
        <dbReference type="Pfam" id="PF20684"/>
    </source>
</evidence>
<evidence type="ECO:0000256" key="5">
    <source>
        <dbReference type="ARBA" id="ARBA00038359"/>
    </source>
</evidence>
<accession>A0ABQ8GEK7</accession>
<gene>
    <name evidence="8" type="ORF">B0J12DRAFT_750925</name>
</gene>
<keyword evidence="3 6" id="KW-1133">Transmembrane helix</keyword>
<keyword evidence="4 6" id="KW-0472">Membrane</keyword>
<keyword evidence="2 6" id="KW-0812">Transmembrane</keyword>
<comment type="similarity">
    <text evidence="5">Belongs to the SAT4 family.</text>
</comment>
<protein>
    <recommendedName>
        <fullName evidence="7">Rhodopsin domain-containing protein</fullName>
    </recommendedName>
</protein>
<feature type="domain" description="Rhodopsin" evidence="7">
    <location>
        <begin position="14"/>
        <end position="256"/>
    </location>
</feature>
<comment type="subcellular location">
    <subcellularLocation>
        <location evidence="1">Membrane</location>
        <topology evidence="1">Multi-pass membrane protein</topology>
    </subcellularLocation>
</comment>
<evidence type="ECO:0000256" key="1">
    <source>
        <dbReference type="ARBA" id="ARBA00004141"/>
    </source>
</evidence>
<evidence type="ECO:0000313" key="9">
    <source>
        <dbReference type="Proteomes" id="UP000774617"/>
    </source>
</evidence>
<evidence type="ECO:0000313" key="8">
    <source>
        <dbReference type="EMBL" id="KAH7053398.1"/>
    </source>
</evidence>
<feature type="transmembrane region" description="Helical" evidence="6">
    <location>
        <begin position="161"/>
        <end position="179"/>
    </location>
</feature>
<dbReference type="InterPro" id="IPR052337">
    <property type="entry name" value="SAT4-like"/>
</dbReference>
<dbReference type="Pfam" id="PF20684">
    <property type="entry name" value="Fung_rhodopsin"/>
    <property type="match status" value="1"/>
</dbReference>
<keyword evidence="9" id="KW-1185">Reference proteome</keyword>
<dbReference type="EMBL" id="JAGTJR010000010">
    <property type="protein sequence ID" value="KAH7053398.1"/>
    <property type="molecule type" value="Genomic_DNA"/>
</dbReference>
<sequence>MVPLILATLLCVSARFYARWILRRSLGLDDGIMLISALFGLSFDAAVFIMVKNGLGLHAWDFHIPMIEAVLKLTVANNCLYIATSFLTKISLCVTYLRLLPDHKSNAWFCRVAITVCAAAGLALLVAQLLYCRPLSDFWDLLKPTKRNCFPASRYDYSAKGLNALANLFVFIWPARFIWGLKLPTNKRVTLVAIFCMGSCIAIVSIVATCLHQLHDHSSAHAGDPTAGWASQQLFMAAELNVGIVCICLPFCRPALVLIFPCLFSKPAARPPILPKFSAFSAPSARRPALNGFANITLLAANNEPNQAPAIAPRVLQTPPNIDIIATLRLGHIVPASSPHAQVHRNPENPHQTY</sequence>
<reference evidence="8 9" key="1">
    <citation type="journal article" date="2021" name="Nat. Commun.">
        <title>Genetic determinants of endophytism in the Arabidopsis root mycobiome.</title>
        <authorList>
            <person name="Mesny F."/>
            <person name="Miyauchi S."/>
            <person name="Thiergart T."/>
            <person name="Pickel B."/>
            <person name="Atanasova L."/>
            <person name="Karlsson M."/>
            <person name="Huettel B."/>
            <person name="Barry K.W."/>
            <person name="Haridas S."/>
            <person name="Chen C."/>
            <person name="Bauer D."/>
            <person name="Andreopoulos W."/>
            <person name="Pangilinan J."/>
            <person name="LaButti K."/>
            <person name="Riley R."/>
            <person name="Lipzen A."/>
            <person name="Clum A."/>
            <person name="Drula E."/>
            <person name="Henrissat B."/>
            <person name="Kohler A."/>
            <person name="Grigoriev I.V."/>
            <person name="Martin F.M."/>
            <person name="Hacquard S."/>
        </authorList>
    </citation>
    <scope>NUCLEOTIDE SEQUENCE [LARGE SCALE GENOMIC DNA]</scope>
    <source>
        <strain evidence="8 9">MPI-SDFR-AT-0080</strain>
    </source>
</reference>
<name>A0ABQ8GEK7_9PEZI</name>
<feature type="transmembrane region" description="Helical" evidence="6">
    <location>
        <begin position="108"/>
        <end position="131"/>
    </location>
</feature>
<dbReference type="Proteomes" id="UP000774617">
    <property type="component" value="Unassembled WGS sequence"/>
</dbReference>
<evidence type="ECO:0000256" key="6">
    <source>
        <dbReference type="SAM" id="Phobius"/>
    </source>
</evidence>
<dbReference type="PANTHER" id="PTHR33048">
    <property type="entry name" value="PTH11-LIKE INTEGRAL MEMBRANE PROTEIN (AFU_ORTHOLOGUE AFUA_5G11245)"/>
    <property type="match status" value="1"/>
</dbReference>
<dbReference type="InterPro" id="IPR049326">
    <property type="entry name" value="Rhodopsin_dom_fungi"/>
</dbReference>